<name>A0A1H0T731_9BACT</name>
<dbReference type="PANTHER" id="PTHR43583:SF2">
    <property type="entry name" value="THIAZOLE BIOSYNTHESIS PROTEIN"/>
    <property type="match status" value="1"/>
</dbReference>
<evidence type="ECO:0000313" key="9">
    <source>
        <dbReference type="Proteomes" id="UP000199073"/>
    </source>
</evidence>
<sequence length="464" mass="52028">MPQTYPEFLDFSLIAQLKGVRSPDEHRLDEILDKATLLNGLSLEDAAVLLAVQDPRQIQRIMTTAKQVKQAIYGNRIVIFAPLYIGNHCVNNCLYCGFRKDNKVLKRAKLTQDQVHEQTSRMLNQGHKRIVLLFGEGYNLSYLEQSINTIYKVREGASNIRRINVEVAPLDVEGFSRLKQCDIGTYICFQETYDPGLYKHYHPSGPKSDYQYRLFCMHRAMAAGIDDVGIGALLGLADYKLEVLSMLQHAKALETHFGCGPHTISVPRIEPADGAPLSSRVPHLVSDDAFRIIIAVLRLTLPYTGIILSTREKVELRRELFQYGVSQISAGSATSIGGYSEDNAPDTQGGSQFALGDCRPLETVIRDLIQMEFIPSFCTGCYRRGRVGKDFMDLAKPGLIKLFCHPNGIMSFAEYLEDYATADTRKKGYALIEKMQAREQNDKIKTTVDSGITQIQAGKRDLFV</sequence>
<keyword evidence="5" id="KW-0408">Iron</keyword>
<dbReference type="InterPro" id="IPR013785">
    <property type="entry name" value="Aldolase_TIM"/>
</dbReference>
<dbReference type="Pfam" id="PF06968">
    <property type="entry name" value="BATS"/>
    <property type="match status" value="1"/>
</dbReference>
<dbReference type="SFLD" id="SFLDG01081">
    <property type="entry name" value="cleavage_of_the_Ca-Cb_bond_in"/>
    <property type="match status" value="1"/>
</dbReference>
<dbReference type="OrthoDB" id="3320990at2"/>
<evidence type="ECO:0000256" key="3">
    <source>
        <dbReference type="ARBA" id="ARBA00022691"/>
    </source>
</evidence>
<dbReference type="InterPro" id="IPR034428">
    <property type="entry name" value="ThiH/NoCL/HydG-like"/>
</dbReference>
<dbReference type="SFLD" id="SFLDG01060">
    <property type="entry name" value="BATS_domain_containing"/>
    <property type="match status" value="1"/>
</dbReference>
<keyword evidence="6" id="KW-0411">Iron-sulfur</keyword>
<dbReference type="GO" id="GO:0003824">
    <property type="term" value="F:catalytic activity"/>
    <property type="evidence" value="ECO:0007669"/>
    <property type="project" value="InterPro"/>
</dbReference>
<feature type="domain" description="Biotin and thiamin synthesis-associated" evidence="7">
    <location>
        <begin position="265"/>
        <end position="375"/>
    </location>
</feature>
<dbReference type="RefSeq" id="WP_092224156.1">
    <property type="nucleotide sequence ID" value="NZ_FNJI01000022.1"/>
</dbReference>
<evidence type="ECO:0000259" key="7">
    <source>
        <dbReference type="SMART" id="SM00876"/>
    </source>
</evidence>
<accession>A0A1H0T731</accession>
<dbReference type="GO" id="GO:0051539">
    <property type="term" value="F:4 iron, 4 sulfur cluster binding"/>
    <property type="evidence" value="ECO:0007669"/>
    <property type="project" value="UniProtKB-KW"/>
</dbReference>
<dbReference type="Proteomes" id="UP000199073">
    <property type="component" value="Unassembled WGS sequence"/>
</dbReference>
<evidence type="ECO:0000256" key="4">
    <source>
        <dbReference type="ARBA" id="ARBA00022723"/>
    </source>
</evidence>
<keyword evidence="2" id="KW-0004">4Fe-4S</keyword>
<evidence type="ECO:0000256" key="5">
    <source>
        <dbReference type="ARBA" id="ARBA00023004"/>
    </source>
</evidence>
<organism evidence="8 9">
    <name type="scientific">Desulforhopalus singaporensis</name>
    <dbReference type="NCBI Taxonomy" id="91360"/>
    <lineage>
        <taxon>Bacteria</taxon>
        <taxon>Pseudomonadati</taxon>
        <taxon>Thermodesulfobacteriota</taxon>
        <taxon>Desulfobulbia</taxon>
        <taxon>Desulfobulbales</taxon>
        <taxon>Desulfocapsaceae</taxon>
        <taxon>Desulforhopalus</taxon>
    </lineage>
</organism>
<dbReference type="InterPro" id="IPR007197">
    <property type="entry name" value="rSAM"/>
</dbReference>
<dbReference type="InterPro" id="IPR024007">
    <property type="entry name" value="FeFe-hyd_mat_HydG"/>
</dbReference>
<dbReference type="Gene3D" id="3.20.20.70">
    <property type="entry name" value="Aldolase class I"/>
    <property type="match status" value="1"/>
</dbReference>
<gene>
    <name evidence="8" type="ORF">SAMN05660330_02943</name>
</gene>
<protein>
    <submittedName>
        <fullName evidence="8">Iron-only hydrogenase maturation protein HydG</fullName>
    </submittedName>
</protein>
<dbReference type="SUPFAM" id="SSF102114">
    <property type="entry name" value="Radical SAM enzymes"/>
    <property type="match status" value="1"/>
</dbReference>
<dbReference type="Pfam" id="PF04055">
    <property type="entry name" value="Radical_SAM"/>
    <property type="match status" value="1"/>
</dbReference>
<dbReference type="SMART" id="SM00876">
    <property type="entry name" value="BATS"/>
    <property type="match status" value="1"/>
</dbReference>
<dbReference type="SFLD" id="SFLDF00319">
    <property type="entry name" value="Fe_hydrogenase_maturase_(HydG"/>
    <property type="match status" value="1"/>
</dbReference>
<keyword evidence="4" id="KW-0479">Metal-binding</keyword>
<dbReference type="GO" id="GO:0046872">
    <property type="term" value="F:metal ion binding"/>
    <property type="evidence" value="ECO:0007669"/>
    <property type="project" value="UniProtKB-KW"/>
</dbReference>
<keyword evidence="9" id="KW-1185">Reference proteome</keyword>
<comment type="cofactor">
    <cofactor evidence="1">
        <name>[4Fe-4S] cluster</name>
        <dbReference type="ChEBI" id="CHEBI:49883"/>
    </cofactor>
</comment>
<evidence type="ECO:0000313" key="8">
    <source>
        <dbReference type="EMBL" id="SDP49408.1"/>
    </source>
</evidence>
<keyword evidence="3" id="KW-0949">S-adenosyl-L-methionine</keyword>
<dbReference type="InterPro" id="IPR010722">
    <property type="entry name" value="BATS_dom"/>
</dbReference>
<dbReference type="EMBL" id="FNJI01000022">
    <property type="protein sequence ID" value="SDP49408.1"/>
    <property type="molecule type" value="Genomic_DNA"/>
</dbReference>
<evidence type="ECO:0000256" key="2">
    <source>
        <dbReference type="ARBA" id="ARBA00022485"/>
    </source>
</evidence>
<dbReference type="GO" id="GO:0044272">
    <property type="term" value="P:sulfur compound biosynthetic process"/>
    <property type="evidence" value="ECO:0007669"/>
    <property type="project" value="UniProtKB-ARBA"/>
</dbReference>
<dbReference type="PANTHER" id="PTHR43583">
    <property type="entry name" value="2-IMINOACETATE SYNTHASE"/>
    <property type="match status" value="1"/>
</dbReference>
<evidence type="ECO:0000256" key="6">
    <source>
        <dbReference type="ARBA" id="ARBA00023014"/>
    </source>
</evidence>
<dbReference type="GO" id="GO:0042364">
    <property type="term" value="P:water-soluble vitamin biosynthetic process"/>
    <property type="evidence" value="ECO:0007669"/>
    <property type="project" value="UniProtKB-ARBA"/>
</dbReference>
<dbReference type="SFLD" id="SFLDS00029">
    <property type="entry name" value="Radical_SAM"/>
    <property type="match status" value="1"/>
</dbReference>
<dbReference type="InterPro" id="IPR058240">
    <property type="entry name" value="rSAM_sf"/>
</dbReference>
<evidence type="ECO:0000256" key="1">
    <source>
        <dbReference type="ARBA" id="ARBA00001966"/>
    </source>
</evidence>
<dbReference type="STRING" id="91360.SAMN05660330_02943"/>
<dbReference type="NCBIfam" id="TIGR03955">
    <property type="entry name" value="rSAM_HydG"/>
    <property type="match status" value="1"/>
</dbReference>
<dbReference type="AlphaFoldDB" id="A0A1H0T731"/>
<reference evidence="8 9" key="1">
    <citation type="submission" date="2016-10" db="EMBL/GenBank/DDBJ databases">
        <authorList>
            <person name="de Groot N.N."/>
        </authorList>
    </citation>
    <scope>NUCLEOTIDE SEQUENCE [LARGE SCALE GENOMIC DNA]</scope>
    <source>
        <strain evidence="8 9">DSM 12130</strain>
    </source>
</reference>
<proteinExistence type="predicted"/>